<dbReference type="Gene3D" id="3.40.190.10">
    <property type="entry name" value="Periplasmic binding protein-like II"/>
    <property type="match status" value="1"/>
</dbReference>
<dbReference type="Proteomes" id="UP001315860">
    <property type="component" value="Chromosome"/>
</dbReference>
<feature type="domain" description="LysR substrate-binding" evidence="1">
    <location>
        <begin position="2"/>
        <end position="75"/>
    </location>
</feature>
<name>A0ABY5KL42_9ACTN</name>
<evidence type="ECO:0000313" key="2">
    <source>
        <dbReference type="EMBL" id="UUI69877.1"/>
    </source>
</evidence>
<organism evidence="2 3">
    <name type="scientific">Aeromicrobium duanguangcaii</name>
    <dbReference type="NCBI Taxonomy" id="2968086"/>
    <lineage>
        <taxon>Bacteria</taxon>
        <taxon>Bacillati</taxon>
        <taxon>Actinomycetota</taxon>
        <taxon>Actinomycetes</taxon>
        <taxon>Propionibacteriales</taxon>
        <taxon>Nocardioidaceae</taxon>
        <taxon>Aeromicrobium</taxon>
    </lineage>
</organism>
<dbReference type="EMBL" id="CP101990">
    <property type="protein sequence ID" value="UUI69877.1"/>
    <property type="molecule type" value="Genomic_DNA"/>
</dbReference>
<evidence type="ECO:0000259" key="1">
    <source>
        <dbReference type="Pfam" id="PF03466"/>
    </source>
</evidence>
<keyword evidence="3" id="KW-1185">Reference proteome</keyword>
<evidence type="ECO:0000313" key="3">
    <source>
        <dbReference type="Proteomes" id="UP001315860"/>
    </source>
</evidence>
<dbReference type="RefSeq" id="WP_232416616.1">
    <property type="nucleotide sequence ID" value="NZ_CP101990.1"/>
</dbReference>
<protein>
    <submittedName>
        <fullName evidence="2">LysR substrate-binding domain-containing protein</fullName>
    </submittedName>
</protein>
<proteinExistence type="predicted"/>
<dbReference type="SUPFAM" id="SSF53850">
    <property type="entry name" value="Periplasmic binding protein-like II"/>
    <property type="match status" value="1"/>
</dbReference>
<accession>A0ABY5KL42</accession>
<gene>
    <name evidence="2" type="ORF">NP095_07230</name>
</gene>
<dbReference type="Pfam" id="PF03466">
    <property type="entry name" value="LysR_substrate"/>
    <property type="match status" value="1"/>
</dbReference>
<sequence length="88" mass="9605">MRIEHRINEFQVAAAVVSAGDCVALMPRYTSDLSSHPGLVLRPLAHPGVGRYIDCLARPETLERVTVQTVLAEVRNITTSLTEHPAEG</sequence>
<dbReference type="InterPro" id="IPR005119">
    <property type="entry name" value="LysR_subst-bd"/>
</dbReference>
<reference evidence="2 3" key="1">
    <citation type="submission" date="2022-07" db="EMBL/GenBank/DDBJ databases">
        <title>Novel species in genus Aeromicrobium.</title>
        <authorList>
            <person name="Ye L."/>
        </authorList>
    </citation>
    <scope>NUCLEOTIDE SEQUENCE [LARGE SCALE GENOMIC DNA]</scope>
    <source>
        <strain evidence="3">zg-Y50</strain>
    </source>
</reference>